<keyword evidence="1" id="KW-1133">Transmembrane helix</keyword>
<organism evidence="2 3">
    <name type="scientific">Vibrio coralliilyticus</name>
    <dbReference type="NCBI Taxonomy" id="190893"/>
    <lineage>
        <taxon>Bacteria</taxon>
        <taxon>Pseudomonadati</taxon>
        <taxon>Pseudomonadota</taxon>
        <taxon>Gammaproteobacteria</taxon>
        <taxon>Vibrionales</taxon>
        <taxon>Vibrionaceae</taxon>
        <taxon>Vibrio</taxon>
    </lineage>
</organism>
<keyword evidence="1" id="KW-0472">Membrane</keyword>
<dbReference type="Proteomes" id="UP000030081">
    <property type="component" value="Chromosome 1"/>
</dbReference>
<evidence type="ECO:0000313" key="2">
    <source>
        <dbReference type="EMBL" id="AIW18326.1"/>
    </source>
</evidence>
<evidence type="ECO:0000256" key="1">
    <source>
        <dbReference type="SAM" id="Phobius"/>
    </source>
</evidence>
<accession>A0AAN0SC67</accession>
<proteinExistence type="predicted"/>
<dbReference type="KEGG" id="vcy:IX92_04385"/>
<dbReference type="AlphaFoldDB" id="A0AAN0SC67"/>
<keyword evidence="1" id="KW-0812">Transmembrane</keyword>
<sequence length="67" mass="7784">MLVEMHRFIVLEYDAESKGSFSPRGGRVILKNPCINASLILCIQVFRMIHLFLPIFYIFRSKLNSPI</sequence>
<name>A0AAN0SC67_9VIBR</name>
<gene>
    <name evidence="2" type="ORF">IX92_04385</name>
</gene>
<dbReference type="EMBL" id="CP009617">
    <property type="protein sequence ID" value="AIW18326.1"/>
    <property type="molecule type" value="Genomic_DNA"/>
</dbReference>
<keyword evidence="3" id="KW-1185">Reference proteome</keyword>
<reference evidence="2 3" key="1">
    <citation type="submission" date="2014-10" db="EMBL/GenBank/DDBJ databases">
        <title>The Complete Genome Sequence for the Shellfish Pathogen Vibrio coralliilyticus RE98 Isolated from a Shellfish Hatchery.</title>
        <authorList>
            <person name="Richards G.P."/>
            <person name="Bono J.L."/>
            <person name="Watson M.A."/>
            <person name="Needleman D.S."/>
        </authorList>
    </citation>
    <scope>NUCLEOTIDE SEQUENCE [LARGE SCALE GENOMIC DNA]</scope>
    <source>
        <strain evidence="2 3">RE98</strain>
    </source>
</reference>
<evidence type="ECO:0000313" key="3">
    <source>
        <dbReference type="Proteomes" id="UP000030081"/>
    </source>
</evidence>
<feature type="transmembrane region" description="Helical" evidence="1">
    <location>
        <begin position="37"/>
        <end position="59"/>
    </location>
</feature>
<protein>
    <submittedName>
        <fullName evidence="2">Uncharacterized protein</fullName>
    </submittedName>
</protein>